<dbReference type="SUPFAM" id="SSF51445">
    <property type="entry name" value="(Trans)glycosidases"/>
    <property type="match status" value="1"/>
</dbReference>
<name>A0ABT8R6N7_9BACT</name>
<reference evidence="4" key="1">
    <citation type="submission" date="2023-07" db="EMBL/GenBank/DDBJ databases">
        <title>The genome sequence of Rhodocytophaga aerolata KACC 12507.</title>
        <authorList>
            <person name="Zhang X."/>
        </authorList>
    </citation>
    <scope>NUCLEOTIDE SEQUENCE</scope>
    <source>
        <strain evidence="4">KACC 12507</strain>
    </source>
</reference>
<dbReference type="CDD" id="cd11331">
    <property type="entry name" value="AmyAc_OligoGlu_like"/>
    <property type="match status" value="1"/>
</dbReference>
<keyword evidence="5" id="KW-1185">Reference proteome</keyword>
<proteinExistence type="inferred from homology"/>
<dbReference type="InterPro" id="IPR045857">
    <property type="entry name" value="O16G_dom_2"/>
</dbReference>
<dbReference type="InterPro" id="IPR006047">
    <property type="entry name" value="GH13_cat_dom"/>
</dbReference>
<accession>A0ABT8R6N7</accession>
<dbReference type="InterPro" id="IPR013780">
    <property type="entry name" value="Glyco_hydro_b"/>
</dbReference>
<evidence type="ECO:0000256" key="1">
    <source>
        <dbReference type="ARBA" id="ARBA00008061"/>
    </source>
</evidence>
<dbReference type="Gene3D" id="2.60.40.1180">
    <property type="entry name" value="Golgi alpha-mannosidase II"/>
    <property type="match status" value="1"/>
</dbReference>
<comment type="similarity">
    <text evidence="1">Belongs to the glycosyl hydrolase 13 family.</text>
</comment>
<evidence type="ECO:0000256" key="2">
    <source>
        <dbReference type="SAM" id="MobiDB-lite"/>
    </source>
</evidence>
<keyword evidence="4" id="KW-0378">Hydrolase</keyword>
<dbReference type="Proteomes" id="UP001168528">
    <property type="component" value="Unassembled WGS sequence"/>
</dbReference>
<comment type="caution">
    <text evidence="4">The sequence shown here is derived from an EMBL/GenBank/DDBJ whole genome shotgun (WGS) entry which is preliminary data.</text>
</comment>
<dbReference type="RefSeq" id="WP_302037156.1">
    <property type="nucleotide sequence ID" value="NZ_JAUKPO010000004.1"/>
</dbReference>
<dbReference type="Gene3D" id="3.90.400.10">
    <property type="entry name" value="Oligo-1,6-glucosidase, Domain 2"/>
    <property type="match status" value="1"/>
</dbReference>
<sequence length="532" mass="61809">MKKKTTKHWWQTGIIYQIYIRSFKDSNEDGIGDIRGVIQQLDYLTWLGIDAIWLTPFYPSPMKDFGYDISDYKGIHPLFGEMGDFEDLVKEVHKRDLKLIVDFVPNHTSDEHPWFKESRSSRSSPKRDWYYWCDANEKGGPPNNWKSVFGGSAWEWDSTTKQYYYHAFLKEQPDCNWRNPEVQKEMQKIMRFWMDKGVDGFRVDVMWHMMKDARWRNNPPNPDYKKGMPEFDQVLPLYSTDQPEVHEVVGIMRRTIDEYKDKVLIGEMYLPVENVVDYYGEDNQGAHLPGNFQLLLLPWDARTIALEIDKYESSLPPEAWPNWVLSNHDRPRLYNRIGKEQIRVAALLLLTLRGTPTLYYGDEIGMHNVEIPKNDIQDPQGKMSGGQSRDPQRTPMQWDSSANAGFSKAEPWLPIADDYAQVNVEKQKEATESLLQFYKKLLALRKKEPALNQGLYAPVHAHGNLLAYVRETESRRLLVVLNLGNKNARFTPQTIAVKGEVLLSTNPGDEGKKIKNSISIKKNEGMIIRLES</sequence>
<dbReference type="Pfam" id="PF00128">
    <property type="entry name" value="Alpha-amylase"/>
    <property type="match status" value="1"/>
</dbReference>
<dbReference type="SMART" id="SM00642">
    <property type="entry name" value="Aamy"/>
    <property type="match status" value="1"/>
</dbReference>
<feature type="region of interest" description="Disordered" evidence="2">
    <location>
        <begin position="372"/>
        <end position="401"/>
    </location>
</feature>
<dbReference type="Gene3D" id="3.20.20.80">
    <property type="entry name" value="Glycosidases"/>
    <property type="match status" value="1"/>
</dbReference>
<dbReference type="PANTHER" id="PTHR10357">
    <property type="entry name" value="ALPHA-AMYLASE FAMILY MEMBER"/>
    <property type="match status" value="1"/>
</dbReference>
<feature type="domain" description="Glycosyl hydrolase family 13 catalytic" evidence="3">
    <location>
        <begin position="17"/>
        <end position="393"/>
    </location>
</feature>
<feature type="compositionally biased region" description="Polar residues" evidence="2">
    <location>
        <begin position="385"/>
        <end position="401"/>
    </location>
</feature>
<organism evidence="4 5">
    <name type="scientific">Rhodocytophaga aerolata</name>
    <dbReference type="NCBI Taxonomy" id="455078"/>
    <lineage>
        <taxon>Bacteria</taxon>
        <taxon>Pseudomonadati</taxon>
        <taxon>Bacteroidota</taxon>
        <taxon>Cytophagia</taxon>
        <taxon>Cytophagales</taxon>
        <taxon>Rhodocytophagaceae</taxon>
        <taxon>Rhodocytophaga</taxon>
    </lineage>
</organism>
<dbReference type="SUPFAM" id="SSF51011">
    <property type="entry name" value="Glycosyl hydrolase domain"/>
    <property type="match status" value="1"/>
</dbReference>
<evidence type="ECO:0000259" key="3">
    <source>
        <dbReference type="SMART" id="SM00642"/>
    </source>
</evidence>
<dbReference type="PANTHER" id="PTHR10357:SF179">
    <property type="entry name" value="NEUTRAL AND BASIC AMINO ACID TRANSPORT PROTEIN RBAT"/>
    <property type="match status" value="1"/>
</dbReference>
<dbReference type="EMBL" id="JAUKPO010000004">
    <property type="protein sequence ID" value="MDO1446350.1"/>
    <property type="molecule type" value="Genomic_DNA"/>
</dbReference>
<dbReference type="InterPro" id="IPR017853">
    <property type="entry name" value="GH"/>
</dbReference>
<evidence type="ECO:0000313" key="5">
    <source>
        <dbReference type="Proteomes" id="UP001168528"/>
    </source>
</evidence>
<gene>
    <name evidence="4" type="ORF">Q0590_08820</name>
</gene>
<protein>
    <submittedName>
        <fullName evidence="4">Alpha-amylase family glycosyl hydrolase</fullName>
    </submittedName>
</protein>
<evidence type="ECO:0000313" key="4">
    <source>
        <dbReference type="EMBL" id="MDO1446350.1"/>
    </source>
</evidence>
<dbReference type="GO" id="GO:0016787">
    <property type="term" value="F:hydrolase activity"/>
    <property type="evidence" value="ECO:0007669"/>
    <property type="project" value="UniProtKB-KW"/>
</dbReference>